<name>A0ABV4HTP4_9GAMM</name>
<gene>
    <name evidence="2" type="ORF">AB6713_16130</name>
</gene>
<feature type="signal peptide" evidence="1">
    <location>
        <begin position="1"/>
        <end position="16"/>
    </location>
</feature>
<protein>
    <recommendedName>
        <fullName evidence="4">Lipoprotein</fullName>
    </recommendedName>
</protein>
<comment type="caution">
    <text evidence="2">The sequence shown here is derived from an EMBL/GenBank/DDBJ whole genome shotgun (WGS) entry which is preliminary data.</text>
</comment>
<dbReference type="EMBL" id="JBFWIC010000027">
    <property type="protein sequence ID" value="MEZ0476129.1"/>
    <property type="molecule type" value="Genomic_DNA"/>
</dbReference>
<evidence type="ECO:0000313" key="3">
    <source>
        <dbReference type="Proteomes" id="UP001566331"/>
    </source>
</evidence>
<reference evidence="2 3" key="1">
    <citation type="submission" date="2024-07" db="EMBL/GenBank/DDBJ databases">
        <title>Luteimonas salilacus sp. nov., isolated from the shore soil of Salt Lake in Tibet of China.</title>
        <authorList>
            <person name="Zhang X."/>
            <person name="Li A."/>
        </authorList>
    </citation>
    <scope>NUCLEOTIDE SEQUENCE [LARGE SCALE GENOMIC DNA]</scope>
    <source>
        <strain evidence="2 3">B3-2-R+30</strain>
    </source>
</reference>
<dbReference type="RefSeq" id="WP_370565400.1">
    <property type="nucleotide sequence ID" value="NZ_JBFWIB010000016.1"/>
</dbReference>
<accession>A0ABV4HTP4</accession>
<evidence type="ECO:0008006" key="4">
    <source>
        <dbReference type="Google" id="ProtNLM"/>
    </source>
</evidence>
<feature type="chain" id="PRO_5046711594" description="Lipoprotein" evidence="1">
    <location>
        <begin position="17"/>
        <end position="121"/>
    </location>
</feature>
<organism evidence="2 3">
    <name type="scientific">Luteimonas salinilitoris</name>
    <dbReference type="NCBI Taxonomy" id="3237697"/>
    <lineage>
        <taxon>Bacteria</taxon>
        <taxon>Pseudomonadati</taxon>
        <taxon>Pseudomonadota</taxon>
        <taxon>Gammaproteobacteria</taxon>
        <taxon>Lysobacterales</taxon>
        <taxon>Lysobacteraceae</taxon>
        <taxon>Luteimonas</taxon>
    </lineage>
</organism>
<evidence type="ECO:0000256" key="1">
    <source>
        <dbReference type="SAM" id="SignalP"/>
    </source>
</evidence>
<keyword evidence="3" id="KW-1185">Reference proteome</keyword>
<dbReference type="PROSITE" id="PS51257">
    <property type="entry name" value="PROKAR_LIPOPROTEIN"/>
    <property type="match status" value="1"/>
</dbReference>
<keyword evidence="1" id="KW-0732">Signal</keyword>
<evidence type="ECO:0000313" key="2">
    <source>
        <dbReference type="EMBL" id="MEZ0476129.1"/>
    </source>
</evidence>
<sequence>MKTLPCLAAVAAIALAACAPKPENVRPAYTAQAPYENLSCDQIAAESIQVSNKAHDAVKAERRHHHQDQAIVAAGLVVFWPALFFTHGHRAATDLATMKGEMEALEAASERKRCGIVFNRS</sequence>
<dbReference type="Proteomes" id="UP001566331">
    <property type="component" value="Unassembled WGS sequence"/>
</dbReference>
<proteinExistence type="predicted"/>